<dbReference type="Proteomes" id="UP000827872">
    <property type="component" value="Linkage Group LG13"/>
</dbReference>
<proteinExistence type="predicted"/>
<evidence type="ECO:0000313" key="1">
    <source>
        <dbReference type="EMBL" id="KAH8012516.1"/>
    </source>
</evidence>
<name>A0ACB8FYY4_9SAUR</name>
<reference evidence="1" key="1">
    <citation type="submission" date="2021-08" db="EMBL/GenBank/DDBJ databases">
        <title>The first chromosome-level gecko genome reveals the dynamic sex chromosomes of Neotropical dwarf geckos (Sphaerodactylidae: Sphaerodactylus).</title>
        <authorList>
            <person name="Pinto B.J."/>
            <person name="Keating S.E."/>
            <person name="Gamble T."/>
        </authorList>
    </citation>
    <scope>NUCLEOTIDE SEQUENCE</scope>
    <source>
        <strain evidence="1">TG3544</strain>
    </source>
</reference>
<keyword evidence="2" id="KW-1185">Reference proteome</keyword>
<evidence type="ECO:0000313" key="2">
    <source>
        <dbReference type="Proteomes" id="UP000827872"/>
    </source>
</evidence>
<comment type="caution">
    <text evidence="1">The sequence shown here is derived from an EMBL/GenBank/DDBJ whole genome shotgun (WGS) entry which is preliminary data.</text>
</comment>
<sequence length="130" mass="13688">MCEPASELGTMQEGEVLRRVVIHTGKPVASQESPCANAAQIATAVIAESKVPLGALKLPFWQPIPPSLHGRTGCVCVCGGGAWKADTSSSGLLCLASDLFIKPTTSFLEGHQRSDQKKRINCKAGFANLP</sequence>
<protein>
    <submittedName>
        <fullName evidence="1">Uncharacterized protein</fullName>
    </submittedName>
</protein>
<dbReference type="EMBL" id="CM037626">
    <property type="protein sequence ID" value="KAH8012516.1"/>
    <property type="molecule type" value="Genomic_DNA"/>
</dbReference>
<gene>
    <name evidence="1" type="ORF">K3G42_018347</name>
</gene>
<organism evidence="1 2">
    <name type="scientific">Sphaerodactylus townsendi</name>
    <dbReference type="NCBI Taxonomy" id="933632"/>
    <lineage>
        <taxon>Eukaryota</taxon>
        <taxon>Metazoa</taxon>
        <taxon>Chordata</taxon>
        <taxon>Craniata</taxon>
        <taxon>Vertebrata</taxon>
        <taxon>Euteleostomi</taxon>
        <taxon>Lepidosauria</taxon>
        <taxon>Squamata</taxon>
        <taxon>Bifurcata</taxon>
        <taxon>Gekkota</taxon>
        <taxon>Sphaerodactylidae</taxon>
        <taxon>Sphaerodactylus</taxon>
    </lineage>
</organism>
<accession>A0ACB8FYY4</accession>